<dbReference type="GO" id="GO:0043565">
    <property type="term" value="F:sequence-specific DNA binding"/>
    <property type="evidence" value="ECO:0007669"/>
    <property type="project" value="TreeGrafter"/>
</dbReference>
<dbReference type="FunFam" id="1.10.10.10:FF:000001">
    <property type="entry name" value="LysR family transcriptional regulator"/>
    <property type="match status" value="1"/>
</dbReference>
<dbReference type="Pfam" id="PF03466">
    <property type="entry name" value="LysR_substrate"/>
    <property type="match status" value="1"/>
</dbReference>
<dbReference type="InterPro" id="IPR005119">
    <property type="entry name" value="LysR_subst-bd"/>
</dbReference>
<dbReference type="SUPFAM" id="SSF46785">
    <property type="entry name" value="Winged helix' DNA-binding domain"/>
    <property type="match status" value="1"/>
</dbReference>
<dbReference type="Proteomes" id="UP001139333">
    <property type="component" value="Unassembled WGS sequence"/>
</dbReference>
<keyword evidence="3" id="KW-0238">DNA-binding</keyword>
<dbReference type="SUPFAM" id="SSF53850">
    <property type="entry name" value="Periplasmic binding protein-like II"/>
    <property type="match status" value="1"/>
</dbReference>
<evidence type="ECO:0000256" key="4">
    <source>
        <dbReference type="ARBA" id="ARBA00023163"/>
    </source>
</evidence>
<dbReference type="RefSeq" id="WP_248994997.1">
    <property type="nucleotide sequence ID" value="NZ_JAKIKP010000003.1"/>
</dbReference>
<dbReference type="Pfam" id="PF00126">
    <property type="entry name" value="HTH_1"/>
    <property type="match status" value="1"/>
</dbReference>
<proteinExistence type="inferred from homology"/>
<dbReference type="PANTHER" id="PTHR30537">
    <property type="entry name" value="HTH-TYPE TRANSCRIPTIONAL REGULATOR"/>
    <property type="match status" value="1"/>
</dbReference>
<feature type="domain" description="HTH lysR-type" evidence="5">
    <location>
        <begin position="1"/>
        <end position="59"/>
    </location>
</feature>
<organism evidence="6 7">
    <name type="scientific">Shewanella gaetbuli</name>
    <dbReference type="NCBI Taxonomy" id="220752"/>
    <lineage>
        <taxon>Bacteria</taxon>
        <taxon>Pseudomonadati</taxon>
        <taxon>Pseudomonadota</taxon>
        <taxon>Gammaproteobacteria</taxon>
        <taxon>Alteromonadales</taxon>
        <taxon>Shewanellaceae</taxon>
        <taxon>Shewanella</taxon>
    </lineage>
</organism>
<dbReference type="AlphaFoldDB" id="A0A9X2CJR7"/>
<evidence type="ECO:0000313" key="7">
    <source>
        <dbReference type="Proteomes" id="UP001139333"/>
    </source>
</evidence>
<dbReference type="GO" id="GO:0003700">
    <property type="term" value="F:DNA-binding transcription factor activity"/>
    <property type="evidence" value="ECO:0007669"/>
    <property type="project" value="InterPro"/>
</dbReference>
<comment type="similarity">
    <text evidence="1">Belongs to the LysR transcriptional regulatory family.</text>
</comment>
<evidence type="ECO:0000313" key="6">
    <source>
        <dbReference type="EMBL" id="MCL1142321.1"/>
    </source>
</evidence>
<dbReference type="InterPro" id="IPR058163">
    <property type="entry name" value="LysR-type_TF_proteobact-type"/>
</dbReference>
<keyword evidence="4" id="KW-0804">Transcription</keyword>
<dbReference type="GO" id="GO:0006351">
    <property type="term" value="P:DNA-templated transcription"/>
    <property type="evidence" value="ECO:0007669"/>
    <property type="project" value="TreeGrafter"/>
</dbReference>
<dbReference type="PANTHER" id="PTHR30537:SF35">
    <property type="entry name" value="TRANSCRIPTIONAL REGULATORY PROTEIN"/>
    <property type="match status" value="1"/>
</dbReference>
<dbReference type="Gene3D" id="3.40.190.290">
    <property type="match status" value="1"/>
</dbReference>
<protein>
    <submittedName>
        <fullName evidence="6">LysR family transcriptional regulator</fullName>
    </submittedName>
</protein>
<dbReference type="Gene3D" id="1.10.10.10">
    <property type="entry name" value="Winged helix-like DNA-binding domain superfamily/Winged helix DNA-binding domain"/>
    <property type="match status" value="1"/>
</dbReference>
<gene>
    <name evidence="6" type="ORF">L2672_06385</name>
</gene>
<evidence type="ECO:0000256" key="2">
    <source>
        <dbReference type="ARBA" id="ARBA00023015"/>
    </source>
</evidence>
<dbReference type="InterPro" id="IPR036390">
    <property type="entry name" value="WH_DNA-bd_sf"/>
</dbReference>
<dbReference type="InterPro" id="IPR036388">
    <property type="entry name" value="WH-like_DNA-bd_sf"/>
</dbReference>
<dbReference type="EMBL" id="JAKIKP010000003">
    <property type="protein sequence ID" value="MCL1142321.1"/>
    <property type="molecule type" value="Genomic_DNA"/>
</dbReference>
<sequence>MDRLTAAKVFISVAKTASFTTSANQLNISRSMVTRYVETIENWLNARLLHRTTRSVTLTTQGEQCLPYIEEWIEQAERFSELITPPNQLKGTIRVACSVSFGFSQLAPAINAFINQYPLVKIDVVLADSAAALAEQQIDLAIRITSSPDESLIGKPIAQCESVLVASPDYLALNKPINHPNDLSQHRVINYKNFDQNCWQLTLKNEHVEVDISCQLTANEATYLLHACLDNAGIAQLPCYLAYHYISRGQLIHVLPEWRLNNMQVYAFYASRKHLPNITRALIDHLERYFKSQ</sequence>
<evidence type="ECO:0000259" key="5">
    <source>
        <dbReference type="PROSITE" id="PS50931"/>
    </source>
</evidence>
<evidence type="ECO:0000256" key="1">
    <source>
        <dbReference type="ARBA" id="ARBA00009437"/>
    </source>
</evidence>
<reference evidence="6" key="1">
    <citation type="submission" date="2022-01" db="EMBL/GenBank/DDBJ databases">
        <title>Whole genome-based taxonomy of the Shewanellaceae.</title>
        <authorList>
            <person name="Martin-Rodriguez A.J."/>
        </authorList>
    </citation>
    <scope>NUCLEOTIDE SEQUENCE</scope>
    <source>
        <strain evidence="6">DSM 16422</strain>
    </source>
</reference>
<dbReference type="CDD" id="cd08422">
    <property type="entry name" value="PBP2_CrgA_like"/>
    <property type="match status" value="1"/>
</dbReference>
<keyword evidence="2" id="KW-0805">Transcription regulation</keyword>
<dbReference type="InterPro" id="IPR000847">
    <property type="entry name" value="LysR_HTH_N"/>
</dbReference>
<name>A0A9X2CJR7_9GAMM</name>
<evidence type="ECO:0000256" key="3">
    <source>
        <dbReference type="ARBA" id="ARBA00023125"/>
    </source>
</evidence>
<dbReference type="PROSITE" id="PS50931">
    <property type="entry name" value="HTH_LYSR"/>
    <property type="match status" value="1"/>
</dbReference>
<accession>A0A9X2CJR7</accession>
<comment type="caution">
    <text evidence="6">The sequence shown here is derived from an EMBL/GenBank/DDBJ whole genome shotgun (WGS) entry which is preliminary data.</text>
</comment>
<keyword evidence="7" id="KW-1185">Reference proteome</keyword>